<keyword evidence="7" id="KW-1185">Reference proteome</keyword>
<sequence length="194" mass="21322">MSPEDRREAIAEATLPLLVEHGINVTTSQIAEAAGIAEGTVFRVFKDKHELLGYCVHTALRVEPLLEALQAIPRTSDLEALLRAAADAMGDHFRRSGALMHALAASGWRPERPSPDEEQQWHQRRLEQARLTTQAVADLLAPEADRLRVAPRTVAGMFLGLVFTDQMGRRAFGETAPASTDELIDVFLHGVLAR</sequence>
<reference evidence="6 7" key="1">
    <citation type="submission" date="2016-11" db="EMBL/GenBank/DDBJ databases">
        <authorList>
            <person name="Jaros S."/>
            <person name="Januszkiewicz K."/>
            <person name="Wedrychowicz H."/>
        </authorList>
    </citation>
    <scope>NUCLEOTIDE SEQUENCE [LARGE SCALE GENOMIC DNA]</scope>
    <source>
        <strain evidence="6 7">DSM 44523</strain>
    </source>
</reference>
<evidence type="ECO:0000256" key="1">
    <source>
        <dbReference type="ARBA" id="ARBA00023015"/>
    </source>
</evidence>
<feature type="domain" description="HTH tetR-type" evidence="5">
    <location>
        <begin position="4"/>
        <end position="63"/>
    </location>
</feature>
<feature type="DNA-binding region" description="H-T-H motif" evidence="4">
    <location>
        <begin position="26"/>
        <end position="45"/>
    </location>
</feature>
<evidence type="ECO:0000313" key="7">
    <source>
        <dbReference type="Proteomes" id="UP000184501"/>
    </source>
</evidence>
<dbReference type="PANTHER" id="PTHR30055">
    <property type="entry name" value="HTH-TYPE TRANSCRIPTIONAL REGULATOR RUTR"/>
    <property type="match status" value="1"/>
</dbReference>
<evidence type="ECO:0000256" key="2">
    <source>
        <dbReference type="ARBA" id="ARBA00023125"/>
    </source>
</evidence>
<evidence type="ECO:0000259" key="5">
    <source>
        <dbReference type="PROSITE" id="PS50977"/>
    </source>
</evidence>
<evidence type="ECO:0000256" key="4">
    <source>
        <dbReference type="PROSITE-ProRule" id="PRU00335"/>
    </source>
</evidence>
<dbReference type="STRING" id="2017.SAMN05444320_11616"/>
<dbReference type="InterPro" id="IPR009057">
    <property type="entry name" value="Homeodomain-like_sf"/>
</dbReference>
<dbReference type="AlphaFoldDB" id="A0A1M5NK43"/>
<dbReference type="Pfam" id="PF00440">
    <property type="entry name" value="TetR_N"/>
    <property type="match status" value="1"/>
</dbReference>
<dbReference type="InterPro" id="IPR001647">
    <property type="entry name" value="HTH_TetR"/>
</dbReference>
<organism evidence="6 7">
    <name type="scientific">Streptoalloteichus hindustanus</name>
    <dbReference type="NCBI Taxonomy" id="2017"/>
    <lineage>
        <taxon>Bacteria</taxon>
        <taxon>Bacillati</taxon>
        <taxon>Actinomycetota</taxon>
        <taxon>Actinomycetes</taxon>
        <taxon>Pseudonocardiales</taxon>
        <taxon>Pseudonocardiaceae</taxon>
        <taxon>Streptoalloteichus</taxon>
    </lineage>
</organism>
<dbReference type="PROSITE" id="PS50977">
    <property type="entry name" value="HTH_TETR_2"/>
    <property type="match status" value="1"/>
</dbReference>
<proteinExistence type="predicted"/>
<dbReference type="InterPro" id="IPR050109">
    <property type="entry name" value="HTH-type_TetR-like_transc_reg"/>
</dbReference>
<dbReference type="GO" id="GO:0000976">
    <property type="term" value="F:transcription cis-regulatory region binding"/>
    <property type="evidence" value="ECO:0007669"/>
    <property type="project" value="TreeGrafter"/>
</dbReference>
<keyword evidence="2 4" id="KW-0238">DNA-binding</keyword>
<dbReference type="GO" id="GO:0003700">
    <property type="term" value="F:DNA-binding transcription factor activity"/>
    <property type="evidence" value="ECO:0007669"/>
    <property type="project" value="TreeGrafter"/>
</dbReference>
<accession>A0A1M5NK43</accession>
<dbReference type="PRINTS" id="PR00455">
    <property type="entry name" value="HTHTETR"/>
</dbReference>
<name>A0A1M5NK43_STRHI</name>
<keyword evidence="3" id="KW-0804">Transcription</keyword>
<evidence type="ECO:0000256" key="3">
    <source>
        <dbReference type="ARBA" id="ARBA00023163"/>
    </source>
</evidence>
<dbReference type="PANTHER" id="PTHR30055:SF234">
    <property type="entry name" value="HTH-TYPE TRANSCRIPTIONAL REGULATOR BETI"/>
    <property type="match status" value="1"/>
</dbReference>
<dbReference type="EMBL" id="FQVN01000016">
    <property type="protein sequence ID" value="SHG89817.1"/>
    <property type="molecule type" value="Genomic_DNA"/>
</dbReference>
<keyword evidence="1" id="KW-0805">Transcription regulation</keyword>
<protein>
    <submittedName>
        <fullName evidence="6">Transcriptional regulator, TetR family</fullName>
    </submittedName>
</protein>
<evidence type="ECO:0000313" key="6">
    <source>
        <dbReference type="EMBL" id="SHG89817.1"/>
    </source>
</evidence>
<dbReference type="Gene3D" id="1.10.357.10">
    <property type="entry name" value="Tetracycline Repressor, domain 2"/>
    <property type="match status" value="1"/>
</dbReference>
<gene>
    <name evidence="6" type="ORF">SAMN05444320_11616</name>
</gene>
<dbReference type="SUPFAM" id="SSF46689">
    <property type="entry name" value="Homeodomain-like"/>
    <property type="match status" value="1"/>
</dbReference>
<dbReference type="Proteomes" id="UP000184501">
    <property type="component" value="Unassembled WGS sequence"/>
</dbReference>